<protein>
    <submittedName>
        <fullName evidence="5">Tripartite ATP-independent transporter DctP family solute receptor</fullName>
    </submittedName>
</protein>
<dbReference type="GO" id="GO:0030288">
    <property type="term" value="C:outer membrane-bounded periplasmic space"/>
    <property type="evidence" value="ECO:0007669"/>
    <property type="project" value="InterPro"/>
</dbReference>
<evidence type="ECO:0000313" key="6">
    <source>
        <dbReference type="Proteomes" id="UP000249364"/>
    </source>
</evidence>
<dbReference type="Gene3D" id="3.40.190.170">
    <property type="entry name" value="Bacterial extracellular solute-binding protein, family 7"/>
    <property type="match status" value="1"/>
</dbReference>
<dbReference type="Proteomes" id="UP000249364">
    <property type="component" value="Unassembled WGS sequence"/>
</dbReference>
<dbReference type="NCBIfam" id="NF037995">
    <property type="entry name" value="TRAP_S1"/>
    <property type="match status" value="1"/>
</dbReference>
<keyword evidence="6" id="KW-1185">Reference proteome</keyword>
<keyword evidence="3" id="KW-0574">Periplasm</keyword>
<keyword evidence="2 4" id="KW-0732">Signal</keyword>
<dbReference type="EMBL" id="QKZQ01000024">
    <property type="protein sequence ID" value="PZX36982.1"/>
    <property type="molecule type" value="Genomic_DNA"/>
</dbReference>
<proteinExistence type="predicted"/>
<dbReference type="AlphaFoldDB" id="A0A2W7RGA6"/>
<feature type="chain" id="PRO_5015867527" evidence="4">
    <location>
        <begin position="24"/>
        <end position="348"/>
    </location>
</feature>
<sequence>MKNIQNTALACAMGALLAGPAAAQSVTIVLAHEEPADATTSAAHMSAMVFKDIIETRSNGDMVVDIQAASTMGNQRERMELTQADIIQVNIAAIGGLAQFYPAINAIDLPFAFPDEIVADHVFDGPFGDMLAENIYATTDLRLLAVTAGDFYVFTNSTREVRSPADMDGLRVRTMSVPSHLAMMNALGAAATPVPWDELYSALETGVVDAQHNPIPIVAVGNLQEVQRYATVTNHLYGADWWVTSDLFLNNLTAEQMRIFTNAVEAARTAGRGAKMGLRATQFGTAFLEENGIQVYAPTPEELSQFRDLAAPAVMSVLADEIGDDAVALAEAMLDAVATAEREIYGAD</sequence>
<accession>A0A2W7RGA6</accession>
<dbReference type="PANTHER" id="PTHR33376:SF18">
    <property type="entry name" value="2,3-DIKETO-L-GULONATE-BINDING PERIPLASMIC PROTEIN YIAO"/>
    <property type="match status" value="1"/>
</dbReference>
<comment type="subcellular location">
    <subcellularLocation>
        <location evidence="1">Periplasm</location>
    </subcellularLocation>
</comment>
<evidence type="ECO:0000313" key="5">
    <source>
        <dbReference type="EMBL" id="PZX36982.1"/>
    </source>
</evidence>
<dbReference type="InterPro" id="IPR004682">
    <property type="entry name" value="TRAP_DctP"/>
</dbReference>
<keyword evidence="5" id="KW-0675">Receptor</keyword>
<dbReference type="InterPro" id="IPR018389">
    <property type="entry name" value="DctP_fam"/>
</dbReference>
<evidence type="ECO:0000256" key="3">
    <source>
        <dbReference type="ARBA" id="ARBA00022764"/>
    </source>
</evidence>
<comment type="caution">
    <text evidence="5">The sequence shown here is derived from an EMBL/GenBank/DDBJ whole genome shotgun (WGS) entry which is preliminary data.</text>
</comment>
<organism evidence="5 6">
    <name type="scientific">Roseinatronobacter thiooxidans</name>
    <dbReference type="NCBI Taxonomy" id="121821"/>
    <lineage>
        <taxon>Bacteria</taxon>
        <taxon>Pseudomonadati</taxon>
        <taxon>Pseudomonadota</taxon>
        <taxon>Alphaproteobacteria</taxon>
        <taxon>Rhodobacterales</taxon>
        <taxon>Paracoccaceae</taxon>
        <taxon>Roseinatronobacter</taxon>
    </lineage>
</organism>
<dbReference type="GO" id="GO:0055085">
    <property type="term" value="P:transmembrane transport"/>
    <property type="evidence" value="ECO:0007669"/>
    <property type="project" value="InterPro"/>
</dbReference>
<dbReference type="InterPro" id="IPR038404">
    <property type="entry name" value="TRAP_DctP_sf"/>
</dbReference>
<dbReference type="PIRSF" id="PIRSF006470">
    <property type="entry name" value="DctB"/>
    <property type="match status" value="1"/>
</dbReference>
<feature type="signal peptide" evidence="4">
    <location>
        <begin position="1"/>
        <end position="23"/>
    </location>
</feature>
<dbReference type="RefSeq" id="WP_071470120.1">
    <property type="nucleotide sequence ID" value="NZ_MEHT01000024.1"/>
</dbReference>
<reference evidence="5 6" key="1">
    <citation type="submission" date="2018-06" db="EMBL/GenBank/DDBJ databases">
        <title>Genomic Encyclopedia of Archaeal and Bacterial Type Strains, Phase II (KMG-II): from individual species to whole genera.</title>
        <authorList>
            <person name="Goeker M."/>
        </authorList>
    </citation>
    <scope>NUCLEOTIDE SEQUENCE [LARGE SCALE GENOMIC DNA]</scope>
    <source>
        <strain evidence="5 6">DSM 13087</strain>
    </source>
</reference>
<dbReference type="Pfam" id="PF03480">
    <property type="entry name" value="DctP"/>
    <property type="match status" value="1"/>
</dbReference>
<evidence type="ECO:0000256" key="2">
    <source>
        <dbReference type="ARBA" id="ARBA00022729"/>
    </source>
</evidence>
<gene>
    <name evidence="5" type="ORF">LY56_03277</name>
</gene>
<evidence type="ECO:0000256" key="4">
    <source>
        <dbReference type="SAM" id="SignalP"/>
    </source>
</evidence>
<dbReference type="OrthoDB" id="8673861at2"/>
<dbReference type="PANTHER" id="PTHR33376">
    <property type="match status" value="1"/>
</dbReference>
<evidence type="ECO:0000256" key="1">
    <source>
        <dbReference type="ARBA" id="ARBA00004418"/>
    </source>
</evidence>
<name>A0A2W7RGA6_9RHOB</name>
<dbReference type="STRING" id="121821.GCA_001870675_01349"/>
<dbReference type="GO" id="GO:0030246">
    <property type="term" value="F:carbohydrate binding"/>
    <property type="evidence" value="ECO:0007669"/>
    <property type="project" value="TreeGrafter"/>
</dbReference>